<dbReference type="GO" id="GO:0016740">
    <property type="term" value="F:transferase activity"/>
    <property type="evidence" value="ECO:0007669"/>
    <property type="project" value="UniProtKB-KW"/>
</dbReference>
<reference evidence="2 3" key="1">
    <citation type="submission" date="2017-03" db="EMBL/GenBank/DDBJ databases">
        <title>Draft genome sequence of Streptomyces scabrisporus NF3, endophyte isolated from Amphipterygium adstringens.</title>
        <authorList>
            <person name="Vazquez M."/>
            <person name="Ceapa C.D."/>
            <person name="Rodriguez Luna D."/>
            <person name="Sanchez Esquivel S."/>
        </authorList>
    </citation>
    <scope>NUCLEOTIDE SEQUENCE [LARGE SCALE GENOMIC DNA]</scope>
    <source>
        <strain evidence="2 3">NF3</strain>
    </source>
</reference>
<dbReference type="EMBL" id="MWQN01000005">
    <property type="protein sequence ID" value="OPC76800.1"/>
    <property type="molecule type" value="Genomic_DNA"/>
</dbReference>
<sequence>MTNTAEPDREALEEACVAIGLDPRGAQPIRIAENQIWRLTAGVVVRMTPPGRRTSAEREIRIARWLTDHGIPAVVPLDVQQPLEHRGRTVTFWEQAPPHSPGTISDVALTLKELHALPLPGFDIGHLDPFVRIPERLAAAGTLADDDRRWLLDLQRDLSERWAAGLPDGLPLRAIHGDAWPGNIVRVGNGRLLMDLERFSVGPPEWDLVSTAVRTKTTGATSPGEYEEFCAVYGHDVTTWAGYETLAATRELRMTTYAALHAAGHPAWREQAQFRVDCLRGRHGPRPWHWTGIV</sequence>
<dbReference type="OrthoDB" id="3723194at2"/>
<dbReference type="AlphaFoldDB" id="A0A1T3NJB8"/>
<evidence type="ECO:0000313" key="3">
    <source>
        <dbReference type="Proteomes" id="UP000190037"/>
    </source>
</evidence>
<dbReference type="STRING" id="159449.B4N89_45840"/>
<dbReference type="Gene3D" id="3.90.1200.10">
    <property type="match status" value="1"/>
</dbReference>
<dbReference type="PANTHER" id="PTHR21310">
    <property type="entry name" value="AMINOGLYCOSIDE PHOSPHOTRANSFERASE-RELATED-RELATED"/>
    <property type="match status" value="1"/>
</dbReference>
<name>A0A1T3NJB8_9ACTN</name>
<dbReference type="Pfam" id="PF01636">
    <property type="entry name" value="APH"/>
    <property type="match status" value="1"/>
</dbReference>
<feature type="domain" description="Aminoglycoside phosphotransferase" evidence="1">
    <location>
        <begin position="29"/>
        <end position="243"/>
    </location>
</feature>
<dbReference type="InterPro" id="IPR002575">
    <property type="entry name" value="Aminoglycoside_PTrfase"/>
</dbReference>
<gene>
    <name evidence="2" type="ORF">B4N89_45840</name>
</gene>
<dbReference type="SUPFAM" id="SSF56112">
    <property type="entry name" value="Protein kinase-like (PK-like)"/>
    <property type="match status" value="1"/>
</dbReference>
<organism evidence="2 3">
    <name type="scientific">Embleya scabrispora</name>
    <dbReference type="NCBI Taxonomy" id="159449"/>
    <lineage>
        <taxon>Bacteria</taxon>
        <taxon>Bacillati</taxon>
        <taxon>Actinomycetota</taxon>
        <taxon>Actinomycetes</taxon>
        <taxon>Kitasatosporales</taxon>
        <taxon>Streptomycetaceae</taxon>
        <taxon>Embleya</taxon>
    </lineage>
</organism>
<keyword evidence="3" id="KW-1185">Reference proteome</keyword>
<evidence type="ECO:0000313" key="2">
    <source>
        <dbReference type="EMBL" id="OPC76800.1"/>
    </source>
</evidence>
<dbReference type="RefSeq" id="WP_078982649.1">
    <property type="nucleotide sequence ID" value="NZ_MWQN01000005.1"/>
</dbReference>
<accession>A0A1T3NJB8</accession>
<dbReference type="InterPro" id="IPR051678">
    <property type="entry name" value="AGP_Transferase"/>
</dbReference>
<dbReference type="Proteomes" id="UP000190037">
    <property type="component" value="Unassembled WGS sequence"/>
</dbReference>
<protein>
    <submittedName>
        <fullName evidence="2">Aminoglycoside phosphotransferase</fullName>
    </submittedName>
</protein>
<dbReference type="InterPro" id="IPR011009">
    <property type="entry name" value="Kinase-like_dom_sf"/>
</dbReference>
<evidence type="ECO:0000259" key="1">
    <source>
        <dbReference type="Pfam" id="PF01636"/>
    </source>
</evidence>
<dbReference type="PANTHER" id="PTHR21310:SF40">
    <property type="entry name" value="AMINOGLYCOSIDE PHOSPHOTRANSFERASE DOMAIN-CONTAINING PROTEIN-RELATED"/>
    <property type="match status" value="1"/>
</dbReference>
<comment type="caution">
    <text evidence="2">The sequence shown here is derived from an EMBL/GenBank/DDBJ whole genome shotgun (WGS) entry which is preliminary data.</text>
</comment>
<proteinExistence type="predicted"/>
<keyword evidence="2" id="KW-0808">Transferase</keyword>